<evidence type="ECO:0000313" key="2">
    <source>
        <dbReference type="EMBL" id="KAF9930615.1"/>
    </source>
</evidence>
<reference evidence="2" key="1">
    <citation type="journal article" date="2020" name="Fungal Divers.">
        <title>Resolving the Mortierellaceae phylogeny through synthesis of multi-gene phylogenetics and phylogenomics.</title>
        <authorList>
            <person name="Vandepol N."/>
            <person name="Liber J."/>
            <person name="Desiro A."/>
            <person name="Na H."/>
            <person name="Kennedy M."/>
            <person name="Barry K."/>
            <person name="Grigoriev I.V."/>
            <person name="Miller A.N."/>
            <person name="O'Donnell K."/>
            <person name="Stajich J.E."/>
            <person name="Bonito G."/>
        </authorList>
    </citation>
    <scope>NUCLEOTIDE SEQUENCE</scope>
    <source>
        <strain evidence="2">MES-2147</strain>
    </source>
</reference>
<feature type="coiled-coil region" evidence="1">
    <location>
        <begin position="156"/>
        <end position="260"/>
    </location>
</feature>
<organism evidence="2 3">
    <name type="scientific">Modicella reniformis</name>
    <dbReference type="NCBI Taxonomy" id="1440133"/>
    <lineage>
        <taxon>Eukaryota</taxon>
        <taxon>Fungi</taxon>
        <taxon>Fungi incertae sedis</taxon>
        <taxon>Mucoromycota</taxon>
        <taxon>Mortierellomycotina</taxon>
        <taxon>Mortierellomycetes</taxon>
        <taxon>Mortierellales</taxon>
        <taxon>Mortierellaceae</taxon>
        <taxon>Modicella</taxon>
    </lineage>
</organism>
<comment type="caution">
    <text evidence="2">The sequence shown here is derived from an EMBL/GenBank/DDBJ whole genome shotgun (WGS) entry which is preliminary data.</text>
</comment>
<accession>A0A9P6IJX1</accession>
<evidence type="ECO:0000313" key="3">
    <source>
        <dbReference type="Proteomes" id="UP000749646"/>
    </source>
</evidence>
<name>A0A9P6IJX1_9FUNG</name>
<dbReference type="Proteomes" id="UP000749646">
    <property type="component" value="Unassembled WGS sequence"/>
</dbReference>
<keyword evidence="1" id="KW-0175">Coiled coil</keyword>
<keyword evidence="3" id="KW-1185">Reference proteome</keyword>
<evidence type="ECO:0000256" key="1">
    <source>
        <dbReference type="SAM" id="Coils"/>
    </source>
</evidence>
<sequence length="838" mass="95193">MNETPSQAFRAQFSSQVVTIPTRYDPTSRQHVVRWRDIQQRFKDAQYITNGGESVPFLTNDVLDDFIPLRIAQHPNVVLDVVTTDTIQGDSSDMLNPNSTLMPMLAFSSMNYSPGENVSNNDFRMETITEIDDNQALVVHTQGLLSEILVQGTEGFDQLRQLKQQLQEKMQQTDKQTQHTLQHIQQQVDEILQQTQQKDRQKQQIDMAVEKMEQQSQQVEHSQQQMQQRVEEALQKMQQVNQQQQQREQIEKILQMTQEMHQQTQHSHQQLLHRIEEAVQKTQQDQQKQLIDEILQKIEQQNQQAEQSQQQVQQYIKETLQKTQQVDQQQGSAMQWLEKVITTSGGSYCEEAGEVEIKITSDELAKSFYDGMIKVCGIQLSPTVLELKLDCNGSIKNPTADIITINLNGLNSLSLDFERHSLTAMISQGEVKDVKMKIVRLGDLSQDDVEFIKQCHAVQLQILHTPQQSDEDRLLSILHHIPMLKELHIYCLDARSLATIDLVISARDKILQSGGSLTLGTFKLMADKEALIGRASAKYHNSIEAEVSFSERSATFDMETDIQLQSQLLVAKDNLVCDFVCRYGWSIKSLVLPWTFSDYFAVVLDESTQERGSQIVSLEVDPISLTKLGTDALGRTIKRSQQLASLKFNIRSLDQGNVLKYAQLLVAHGGWLTSLYLSLYWGENKLDLPQLSQAIPNKSVLPTLQELTMQGYEKTFIPPDLAQLIAAMIATPPLSTDPQVTRLKNLDLSGFSLSSTGWEAVINAIDHSALERLRFSDTNFTEKELTLLVSRIASYASRSVLPSIQIFFHNTNLANHKPDTQALYEWLQEVAPNAQVHL</sequence>
<protein>
    <submittedName>
        <fullName evidence="2">Uncharacterized protein</fullName>
    </submittedName>
</protein>
<dbReference type="EMBL" id="JAAAHW010010103">
    <property type="protein sequence ID" value="KAF9930615.1"/>
    <property type="molecule type" value="Genomic_DNA"/>
</dbReference>
<feature type="coiled-coil region" evidence="1">
    <location>
        <begin position="284"/>
        <end position="318"/>
    </location>
</feature>
<dbReference type="OrthoDB" id="2371100at2759"/>
<dbReference type="SUPFAM" id="SSF52047">
    <property type="entry name" value="RNI-like"/>
    <property type="match status" value="1"/>
</dbReference>
<dbReference type="AlphaFoldDB" id="A0A9P6IJX1"/>
<dbReference type="InterPro" id="IPR032675">
    <property type="entry name" value="LRR_dom_sf"/>
</dbReference>
<dbReference type="Gene3D" id="3.80.10.10">
    <property type="entry name" value="Ribonuclease Inhibitor"/>
    <property type="match status" value="1"/>
</dbReference>
<proteinExistence type="predicted"/>
<gene>
    <name evidence="2" type="ORF">BGZ65_005229</name>
</gene>